<dbReference type="OrthoDB" id="34624at2"/>
<dbReference type="GO" id="GO:0003677">
    <property type="term" value="F:DNA binding"/>
    <property type="evidence" value="ECO:0007669"/>
    <property type="project" value="InterPro"/>
</dbReference>
<dbReference type="EMBL" id="JPVP01000054">
    <property type="protein sequence ID" value="KGR85526.1"/>
    <property type="molecule type" value="Genomic_DNA"/>
</dbReference>
<reference evidence="2 3" key="1">
    <citation type="submission" date="2014-02" db="EMBL/GenBank/DDBJ databases">
        <title>Draft genome sequence of Lysinibacillus odysseyi NBRC 100172.</title>
        <authorList>
            <person name="Zhang F."/>
            <person name="Wang G."/>
            <person name="Zhang L."/>
        </authorList>
    </citation>
    <scope>NUCLEOTIDE SEQUENCE [LARGE SCALE GENOMIC DNA]</scope>
    <source>
        <strain evidence="2 3">NBRC 100172</strain>
    </source>
</reference>
<dbReference type="CDD" id="cd00093">
    <property type="entry name" value="HTH_XRE"/>
    <property type="match status" value="1"/>
</dbReference>
<organism evidence="2 3">
    <name type="scientific">Lysinibacillus odysseyi 34hs-1 = NBRC 100172</name>
    <dbReference type="NCBI Taxonomy" id="1220589"/>
    <lineage>
        <taxon>Bacteria</taxon>
        <taxon>Bacillati</taxon>
        <taxon>Bacillota</taxon>
        <taxon>Bacilli</taxon>
        <taxon>Bacillales</taxon>
        <taxon>Bacillaceae</taxon>
        <taxon>Lysinibacillus</taxon>
    </lineage>
</organism>
<gene>
    <name evidence="2" type="ORF">CD32_09950</name>
</gene>
<proteinExistence type="predicted"/>
<dbReference type="InterPro" id="IPR010982">
    <property type="entry name" value="Lambda_DNA-bd_dom_sf"/>
</dbReference>
<keyword evidence="3" id="KW-1185">Reference proteome</keyword>
<sequence>MGFGQTLKKIRLNRNMTQAEITAGLISQGTYSRIERDQLQVDLEIFTKLLERLNLSSNEFFYIHNNYQMTEPEEIMKDFRNLEITFPEILNNHMRRLSAYLKEYPSSTLRKIFIAYEVLYLEAEEGDIESAKQKAGLVWEDFQKLDSWYIDDLILLNSLLTLFPLETAMEITTTALKRIDAYQLFEKDLTYLKVYFQMDLCAICIHHREYELALKKLNEIEKNYKQKMSYQTVAMLFTNRAICLFHLQLPVDEELEKLNSLLRLYEDVALLDSLLAIYGNQTMN</sequence>
<evidence type="ECO:0000259" key="1">
    <source>
        <dbReference type="PROSITE" id="PS50943"/>
    </source>
</evidence>
<dbReference type="InterPro" id="IPR010057">
    <property type="entry name" value="Transcription_activator_Rgg_C"/>
</dbReference>
<dbReference type="AlphaFoldDB" id="A0A0A3IL77"/>
<dbReference type="Pfam" id="PF01381">
    <property type="entry name" value="HTH_3"/>
    <property type="match status" value="1"/>
</dbReference>
<dbReference type="STRING" id="1220589.CD32_09950"/>
<accession>A0A0A3IL77</accession>
<dbReference type="Pfam" id="PF21259">
    <property type="entry name" value="Rgg_C"/>
    <property type="match status" value="1"/>
</dbReference>
<dbReference type="SMART" id="SM00530">
    <property type="entry name" value="HTH_XRE"/>
    <property type="match status" value="1"/>
</dbReference>
<feature type="domain" description="HTH cro/C1-type" evidence="1">
    <location>
        <begin position="7"/>
        <end position="60"/>
    </location>
</feature>
<dbReference type="RefSeq" id="WP_036154016.1">
    <property type="nucleotide sequence ID" value="NZ_AVCX01000007.1"/>
</dbReference>
<dbReference type="InterPro" id="IPR011990">
    <property type="entry name" value="TPR-like_helical_dom_sf"/>
</dbReference>
<evidence type="ECO:0000313" key="2">
    <source>
        <dbReference type="EMBL" id="KGR85526.1"/>
    </source>
</evidence>
<dbReference type="Proteomes" id="UP000030437">
    <property type="component" value="Unassembled WGS sequence"/>
</dbReference>
<comment type="caution">
    <text evidence="2">The sequence shown here is derived from an EMBL/GenBank/DDBJ whole genome shotgun (WGS) entry which is preliminary data.</text>
</comment>
<dbReference type="Gene3D" id="1.25.40.10">
    <property type="entry name" value="Tetratricopeptide repeat domain"/>
    <property type="match status" value="1"/>
</dbReference>
<dbReference type="SUPFAM" id="SSF47413">
    <property type="entry name" value="lambda repressor-like DNA-binding domains"/>
    <property type="match status" value="1"/>
</dbReference>
<dbReference type="PANTHER" id="PTHR37038:SF13">
    <property type="entry name" value="HTH CRO_C1-TYPE DOMAIN-CONTAINING PROTEIN"/>
    <property type="match status" value="1"/>
</dbReference>
<evidence type="ECO:0000313" key="3">
    <source>
        <dbReference type="Proteomes" id="UP000030437"/>
    </source>
</evidence>
<dbReference type="PANTHER" id="PTHR37038">
    <property type="entry name" value="TRANSCRIPTIONAL REGULATOR-RELATED"/>
    <property type="match status" value="1"/>
</dbReference>
<name>A0A0A3IL77_9BACI</name>
<protein>
    <recommendedName>
        <fullName evidence="1">HTH cro/C1-type domain-containing protein</fullName>
    </recommendedName>
</protein>
<dbReference type="PROSITE" id="PS50943">
    <property type="entry name" value="HTH_CROC1"/>
    <property type="match status" value="1"/>
</dbReference>
<dbReference type="eggNOG" id="COG1396">
    <property type="taxonomic scope" value="Bacteria"/>
</dbReference>
<dbReference type="InterPro" id="IPR001387">
    <property type="entry name" value="Cro/C1-type_HTH"/>
</dbReference>
<dbReference type="InterPro" id="IPR053163">
    <property type="entry name" value="HTH-type_regulator_Rgg"/>
</dbReference>